<dbReference type="EMBL" id="BARU01023562">
    <property type="protein sequence ID" value="GAH54536.1"/>
    <property type="molecule type" value="Genomic_DNA"/>
</dbReference>
<protein>
    <recommendedName>
        <fullName evidence="3">Nudix hydrolase domain-containing protein</fullName>
    </recommendedName>
</protein>
<dbReference type="AlphaFoldDB" id="X1G9G2"/>
<feature type="non-terminal residue" evidence="4">
    <location>
        <position position="148"/>
    </location>
</feature>
<organism evidence="4">
    <name type="scientific">marine sediment metagenome</name>
    <dbReference type="NCBI Taxonomy" id="412755"/>
    <lineage>
        <taxon>unclassified sequences</taxon>
        <taxon>metagenomes</taxon>
        <taxon>ecological metagenomes</taxon>
    </lineage>
</organism>
<dbReference type="GO" id="GO:0016787">
    <property type="term" value="F:hydrolase activity"/>
    <property type="evidence" value="ECO:0007669"/>
    <property type="project" value="UniProtKB-KW"/>
</dbReference>
<dbReference type="CDD" id="cd04664">
    <property type="entry name" value="NUDIX_DHNTPase_like"/>
    <property type="match status" value="1"/>
</dbReference>
<proteinExistence type="predicted"/>
<gene>
    <name evidence="4" type="ORF">S03H2_38216</name>
</gene>
<feature type="domain" description="Nudix hydrolase" evidence="3">
    <location>
        <begin position="7"/>
        <end position="147"/>
    </location>
</feature>
<comment type="cofactor">
    <cofactor evidence="1">
        <name>Mg(2+)</name>
        <dbReference type="ChEBI" id="CHEBI:18420"/>
    </cofactor>
</comment>
<dbReference type="InterPro" id="IPR000086">
    <property type="entry name" value="NUDIX_hydrolase_dom"/>
</dbReference>
<evidence type="ECO:0000256" key="1">
    <source>
        <dbReference type="ARBA" id="ARBA00001946"/>
    </source>
</evidence>
<keyword evidence="2" id="KW-0378">Hydrolase</keyword>
<dbReference type="InterPro" id="IPR020084">
    <property type="entry name" value="NUDIX_hydrolase_CS"/>
</dbReference>
<reference evidence="4" key="1">
    <citation type="journal article" date="2014" name="Front. Microbiol.">
        <title>High frequency of phylogenetically diverse reductive dehalogenase-homologous genes in deep subseafloor sedimentary metagenomes.</title>
        <authorList>
            <person name="Kawai M."/>
            <person name="Futagami T."/>
            <person name="Toyoda A."/>
            <person name="Takaki Y."/>
            <person name="Nishi S."/>
            <person name="Hori S."/>
            <person name="Arai W."/>
            <person name="Tsubouchi T."/>
            <person name="Morono Y."/>
            <person name="Uchiyama I."/>
            <person name="Ito T."/>
            <person name="Fujiyama A."/>
            <person name="Inagaki F."/>
            <person name="Takami H."/>
        </authorList>
    </citation>
    <scope>NUCLEOTIDE SEQUENCE</scope>
    <source>
        <strain evidence="4">Expedition CK06-06</strain>
    </source>
</reference>
<evidence type="ECO:0000313" key="4">
    <source>
        <dbReference type="EMBL" id="GAH54536.1"/>
    </source>
</evidence>
<dbReference type="SUPFAM" id="SSF55811">
    <property type="entry name" value="Nudix"/>
    <property type="match status" value="1"/>
</dbReference>
<dbReference type="InterPro" id="IPR015797">
    <property type="entry name" value="NUDIX_hydrolase-like_dom_sf"/>
</dbReference>
<dbReference type="PROSITE" id="PS00893">
    <property type="entry name" value="NUDIX_BOX"/>
    <property type="match status" value="1"/>
</dbReference>
<accession>X1G9G2</accession>
<dbReference type="Pfam" id="PF00293">
    <property type="entry name" value="NUDIX"/>
    <property type="match status" value="1"/>
</dbReference>
<comment type="caution">
    <text evidence="4">The sequence shown here is derived from an EMBL/GenBank/DDBJ whole genome shotgun (WGS) entry which is preliminary data.</text>
</comment>
<dbReference type="PANTHER" id="PTHR43046">
    <property type="entry name" value="GDP-MANNOSE MANNOSYL HYDROLASE"/>
    <property type="match status" value="1"/>
</dbReference>
<dbReference type="Gene3D" id="3.90.79.10">
    <property type="entry name" value="Nucleoside Triphosphate Pyrophosphohydrolase"/>
    <property type="match status" value="1"/>
</dbReference>
<dbReference type="PROSITE" id="PS51462">
    <property type="entry name" value="NUDIX"/>
    <property type="match status" value="1"/>
</dbReference>
<name>X1G9G2_9ZZZZ</name>
<evidence type="ECO:0000256" key="2">
    <source>
        <dbReference type="ARBA" id="ARBA00022801"/>
    </source>
</evidence>
<evidence type="ECO:0000259" key="3">
    <source>
        <dbReference type="PROSITE" id="PS51462"/>
    </source>
</evidence>
<sequence>MLVKKVRIPIQVLVYPVRKTNNEWEYLMLKRIISRGGVWQGVTGAPEADETIAEGAKRELFEETGYRSFTLIKTDVSYIIPMQDRWKDIYPEDIKEIPEHLFIAKINEQGSPQIDPIEHDDWKWCKYEEAVDLLSWENNKSALEFVHK</sequence>
<dbReference type="PANTHER" id="PTHR43046:SF14">
    <property type="entry name" value="MUTT_NUDIX FAMILY PROTEIN"/>
    <property type="match status" value="1"/>
</dbReference>